<dbReference type="GO" id="GO:0003697">
    <property type="term" value="F:single-stranded DNA binding"/>
    <property type="evidence" value="ECO:0007669"/>
    <property type="project" value="InterPro"/>
</dbReference>
<dbReference type="CDD" id="cd04496">
    <property type="entry name" value="SSB_OBF"/>
    <property type="match status" value="1"/>
</dbReference>
<dbReference type="OrthoDB" id="9809878at2"/>
<dbReference type="InterPro" id="IPR012340">
    <property type="entry name" value="NA-bd_OB-fold"/>
</dbReference>
<dbReference type="InterPro" id="IPR000424">
    <property type="entry name" value="Primosome_PriB/ssb"/>
</dbReference>
<dbReference type="RefSeq" id="WP_079590871.1">
    <property type="nucleotide sequence ID" value="NZ_FUYN01000017.1"/>
</dbReference>
<evidence type="ECO:0000256" key="2">
    <source>
        <dbReference type="PIRNR" id="PIRNR002070"/>
    </source>
</evidence>
<dbReference type="InterPro" id="IPR011344">
    <property type="entry name" value="ssDNA-bd"/>
</dbReference>
<name>A0A1T5DUU7_9FIRM</name>
<dbReference type="Proteomes" id="UP000243406">
    <property type="component" value="Unassembled WGS sequence"/>
</dbReference>
<organism evidence="3 4">
    <name type="scientific">Acetoanaerobium noterae</name>
    <dbReference type="NCBI Taxonomy" id="745369"/>
    <lineage>
        <taxon>Bacteria</taxon>
        <taxon>Bacillati</taxon>
        <taxon>Bacillota</taxon>
        <taxon>Clostridia</taxon>
        <taxon>Peptostreptococcales</taxon>
        <taxon>Filifactoraceae</taxon>
        <taxon>Acetoanaerobium</taxon>
    </lineage>
</organism>
<dbReference type="GO" id="GO:0006260">
    <property type="term" value="P:DNA replication"/>
    <property type="evidence" value="ECO:0007669"/>
    <property type="project" value="InterPro"/>
</dbReference>
<protein>
    <recommendedName>
        <fullName evidence="2">Single-stranded DNA-binding protein</fullName>
    </recommendedName>
</protein>
<keyword evidence="1 2" id="KW-0238">DNA-binding</keyword>
<dbReference type="Pfam" id="PF00436">
    <property type="entry name" value="SSB"/>
    <property type="match status" value="1"/>
</dbReference>
<dbReference type="Gene3D" id="2.40.50.140">
    <property type="entry name" value="Nucleic acid-binding proteins"/>
    <property type="match status" value="1"/>
</dbReference>
<evidence type="ECO:0000313" key="4">
    <source>
        <dbReference type="Proteomes" id="UP000243406"/>
    </source>
</evidence>
<evidence type="ECO:0000313" key="3">
    <source>
        <dbReference type="EMBL" id="SKB75444.1"/>
    </source>
</evidence>
<dbReference type="AlphaFoldDB" id="A0A1T5DUU7"/>
<dbReference type="PROSITE" id="PS50935">
    <property type="entry name" value="SSB"/>
    <property type="match status" value="1"/>
</dbReference>
<keyword evidence="4" id="KW-1185">Reference proteome</keyword>
<sequence>MNQIVINGKCTNIFALENNGKKIVNLGVLVQRNYKEQDGNIGADFFNVTVFGKKAEFIEKYFQKNRMVSVLGEFQNYKYVKEDITYYCSKIIAEEINYTDWKTINEADPSTKTTSKKSTCKATT</sequence>
<dbReference type="EMBL" id="FUYN01000017">
    <property type="protein sequence ID" value="SKB75444.1"/>
    <property type="molecule type" value="Genomic_DNA"/>
</dbReference>
<dbReference type="SUPFAM" id="SSF50249">
    <property type="entry name" value="Nucleic acid-binding proteins"/>
    <property type="match status" value="1"/>
</dbReference>
<reference evidence="4" key="1">
    <citation type="submission" date="2017-02" db="EMBL/GenBank/DDBJ databases">
        <authorList>
            <person name="Varghese N."/>
            <person name="Submissions S."/>
        </authorList>
    </citation>
    <scope>NUCLEOTIDE SEQUENCE [LARGE SCALE GENOMIC DNA]</scope>
    <source>
        <strain evidence="4">ATCC 35199</strain>
    </source>
</reference>
<dbReference type="PIRSF" id="PIRSF002070">
    <property type="entry name" value="SSB"/>
    <property type="match status" value="1"/>
</dbReference>
<proteinExistence type="predicted"/>
<gene>
    <name evidence="3" type="ORF">SAMN02745120_0156</name>
</gene>
<accession>A0A1T5DUU7</accession>
<evidence type="ECO:0000256" key="1">
    <source>
        <dbReference type="ARBA" id="ARBA00023125"/>
    </source>
</evidence>